<protein>
    <submittedName>
        <fullName evidence="1">Uncharacterized protein</fullName>
    </submittedName>
</protein>
<reference evidence="1 2" key="1">
    <citation type="submission" date="2018-07" db="EMBL/GenBank/DDBJ databases">
        <title>Genome analysis of Runella aurantiaca.</title>
        <authorList>
            <person name="Yang X."/>
        </authorList>
    </citation>
    <scope>NUCLEOTIDE SEQUENCE [LARGE SCALE GENOMIC DNA]</scope>
    <source>
        <strain evidence="1 2">YX9</strain>
    </source>
</reference>
<proteinExistence type="predicted"/>
<organism evidence="1 2">
    <name type="scientific">Runella aurantiaca</name>
    <dbReference type="NCBI Taxonomy" id="2282308"/>
    <lineage>
        <taxon>Bacteria</taxon>
        <taxon>Pseudomonadati</taxon>
        <taxon>Bacteroidota</taxon>
        <taxon>Cytophagia</taxon>
        <taxon>Cytophagales</taxon>
        <taxon>Spirosomataceae</taxon>
        <taxon>Runella</taxon>
    </lineage>
</organism>
<gene>
    <name evidence="1" type="ORF">DVG78_29265</name>
</gene>
<evidence type="ECO:0000313" key="2">
    <source>
        <dbReference type="Proteomes" id="UP000253141"/>
    </source>
</evidence>
<dbReference type="AlphaFoldDB" id="A0A369I288"/>
<comment type="caution">
    <text evidence="1">The sequence shown here is derived from an EMBL/GenBank/DDBJ whole genome shotgun (WGS) entry which is preliminary data.</text>
</comment>
<dbReference type="EMBL" id="QPIW01000046">
    <property type="protein sequence ID" value="RDB02365.1"/>
    <property type="molecule type" value="Genomic_DNA"/>
</dbReference>
<name>A0A369I288_9BACT</name>
<evidence type="ECO:0000313" key="1">
    <source>
        <dbReference type="EMBL" id="RDB02365.1"/>
    </source>
</evidence>
<accession>A0A369I288</accession>
<keyword evidence="2" id="KW-1185">Reference proteome</keyword>
<dbReference type="Proteomes" id="UP000253141">
    <property type="component" value="Unassembled WGS sequence"/>
</dbReference>
<sequence>MLRNWPVVFTSKERIIIRYQKYILYTNKEIQVTNTKNIMAELLPREYPYIARPTLIFFLLKLTR</sequence>